<keyword evidence="5" id="KW-1185">Reference proteome</keyword>
<dbReference type="InterPro" id="IPR057544">
    <property type="entry name" value="Beta-prop_SPT8"/>
</dbReference>
<feature type="compositionally biased region" description="Low complexity" evidence="2">
    <location>
        <begin position="347"/>
        <end position="360"/>
    </location>
</feature>
<feature type="compositionally biased region" description="Acidic residues" evidence="2">
    <location>
        <begin position="14"/>
        <end position="74"/>
    </location>
</feature>
<dbReference type="InterPro" id="IPR015943">
    <property type="entry name" value="WD40/YVTN_repeat-like_dom_sf"/>
</dbReference>
<dbReference type="SMART" id="SM00320">
    <property type="entry name" value="WD40"/>
    <property type="match status" value="6"/>
</dbReference>
<feature type="domain" description="Transcription factor spt8 beta-propeller" evidence="3">
    <location>
        <begin position="154"/>
        <end position="329"/>
    </location>
</feature>
<sequence length="729" mass="78992">MDDFLKYGSPGGSDDSDEMEEQDDDIEQLPDEENEEQADMDAEDDDDDDDDDDDEDDEDDDDDEDAEAEDEDEKDALNLAKSLEEPGEGDEDDEDAEGDDDYEEDEDQSDADMEDADGEDDDNDGIPKAPQEPTPAEQQRRSLFFTADVPHRSYAIDPICALPHPERTHTNCLAGSLCLTHLLTGSDDGFVRDYDFFAGVNGDSLLTSQQRQYCGLGEGITKGGVMRSWWMNSSSDGAEKQALPVHSLICQMDALWGLSGTTNGHVNLFSIRHDPGNIHHVFKGHLNSPVSCLAMSHDEKSFFSGGWDHQTFQWDLNTGQIIRPFQRRRQEEGRQQGSQMTVVALRPEGASSVSSPGSSPTEEEEIPAGLPQQNGGIAALTPAEEPPKDGPEAVARVNGTGAAVNGTLSNAQGGVPPVGAAADANGEDNDFDPLFDAEMDDNSDADADADAEPDPDHQPPGTQPPPTPAQPIQPQPMVNGMVNGRNNAMVNGHGRGQAGDDSSDEDATDLPTTARFFTNVQPQVATQSTAATVPLLGPATYSSFSENVLMTASVDGQVLLWDTRVQGSVGRLEMHERTPKWCISACWSPDGRYIYAGRRNQSVDMWDLRVLGRRSTTGTPRVLQTIRNPDDSGPVSCVAAFPDGDHIVTASKDNIRLWNVRTAFEPEANPLNRRAGVQFKIIAGHHDGIISSILIDATSKFMITASGDRGFNLGDSSRTVLVHEVTPIR</sequence>
<keyword evidence="1" id="KW-0853">WD repeat</keyword>
<dbReference type="AlphaFoldDB" id="A0A165DM18"/>
<dbReference type="FunCoup" id="A0A165DM18">
    <property type="interactions" value="37"/>
</dbReference>
<dbReference type="InterPro" id="IPR001680">
    <property type="entry name" value="WD40_rpt"/>
</dbReference>
<evidence type="ECO:0000256" key="2">
    <source>
        <dbReference type="SAM" id="MobiDB-lite"/>
    </source>
</evidence>
<dbReference type="PANTHER" id="PTHR19879">
    <property type="entry name" value="TRANSCRIPTION INITIATION FACTOR TFIID"/>
    <property type="match status" value="1"/>
</dbReference>
<dbReference type="PANTHER" id="PTHR19879:SF9">
    <property type="entry name" value="TRANSCRIPTION INITIATION FACTOR TFIID SUBUNIT 5"/>
    <property type="match status" value="1"/>
</dbReference>
<feature type="compositionally biased region" description="Low complexity" evidence="2">
    <location>
        <begin position="410"/>
        <end position="424"/>
    </location>
</feature>
<feature type="region of interest" description="Disordered" evidence="2">
    <location>
        <begin position="1"/>
        <end position="139"/>
    </location>
</feature>
<feature type="compositionally biased region" description="Pro residues" evidence="2">
    <location>
        <begin position="461"/>
        <end position="474"/>
    </location>
</feature>
<dbReference type="InParanoid" id="A0A165DM18"/>
<dbReference type="OrthoDB" id="10260946at2759"/>
<evidence type="ECO:0000313" key="4">
    <source>
        <dbReference type="EMBL" id="KZT53102.1"/>
    </source>
</evidence>
<evidence type="ECO:0000256" key="1">
    <source>
        <dbReference type="PROSITE-ProRule" id="PRU00221"/>
    </source>
</evidence>
<dbReference type="InterPro" id="IPR036322">
    <property type="entry name" value="WD40_repeat_dom_sf"/>
</dbReference>
<feature type="region of interest" description="Disordered" evidence="2">
    <location>
        <begin position="327"/>
        <end position="509"/>
    </location>
</feature>
<evidence type="ECO:0000259" key="3">
    <source>
        <dbReference type="Pfam" id="PF23798"/>
    </source>
</evidence>
<reference evidence="4 5" key="1">
    <citation type="journal article" date="2016" name="Mol. Biol. Evol.">
        <title>Comparative Genomics of Early-Diverging Mushroom-Forming Fungi Provides Insights into the Origins of Lignocellulose Decay Capabilities.</title>
        <authorList>
            <person name="Nagy L.G."/>
            <person name="Riley R."/>
            <person name="Tritt A."/>
            <person name="Adam C."/>
            <person name="Daum C."/>
            <person name="Floudas D."/>
            <person name="Sun H."/>
            <person name="Yadav J.S."/>
            <person name="Pangilinan J."/>
            <person name="Larsson K.H."/>
            <person name="Matsuura K."/>
            <person name="Barry K."/>
            <person name="Labutti K."/>
            <person name="Kuo R."/>
            <person name="Ohm R.A."/>
            <person name="Bhattacharya S.S."/>
            <person name="Shirouzu T."/>
            <person name="Yoshinaga Y."/>
            <person name="Martin F.M."/>
            <person name="Grigoriev I.V."/>
            <person name="Hibbett D.S."/>
        </authorList>
    </citation>
    <scope>NUCLEOTIDE SEQUENCE [LARGE SCALE GENOMIC DNA]</scope>
    <source>
        <strain evidence="4 5">HHB12733</strain>
    </source>
</reference>
<feature type="repeat" description="WD" evidence="1">
    <location>
        <begin position="587"/>
        <end position="609"/>
    </location>
</feature>
<gene>
    <name evidence="4" type="ORF">CALCODRAFT_62432</name>
</gene>
<feature type="compositionally biased region" description="Acidic residues" evidence="2">
    <location>
        <begin position="425"/>
        <end position="453"/>
    </location>
</feature>
<evidence type="ECO:0000313" key="5">
    <source>
        <dbReference type="Proteomes" id="UP000076842"/>
    </source>
</evidence>
<feature type="compositionally biased region" description="Acidic residues" evidence="2">
    <location>
        <begin position="85"/>
        <end position="124"/>
    </location>
</feature>
<protein>
    <submittedName>
        <fullName evidence="4">WD40 repeat-like protein</fullName>
    </submittedName>
</protein>
<feature type="domain" description="Transcription factor spt8 beta-propeller" evidence="3">
    <location>
        <begin position="544"/>
        <end position="725"/>
    </location>
</feature>
<proteinExistence type="predicted"/>
<dbReference type="EMBL" id="KV424046">
    <property type="protein sequence ID" value="KZT53102.1"/>
    <property type="molecule type" value="Genomic_DNA"/>
</dbReference>
<dbReference type="Gene3D" id="2.130.10.10">
    <property type="entry name" value="YVTN repeat-like/Quinoprotein amine dehydrogenase"/>
    <property type="match status" value="2"/>
</dbReference>
<organism evidence="4 5">
    <name type="scientific">Calocera cornea HHB12733</name>
    <dbReference type="NCBI Taxonomy" id="1353952"/>
    <lineage>
        <taxon>Eukaryota</taxon>
        <taxon>Fungi</taxon>
        <taxon>Dikarya</taxon>
        <taxon>Basidiomycota</taxon>
        <taxon>Agaricomycotina</taxon>
        <taxon>Dacrymycetes</taxon>
        <taxon>Dacrymycetales</taxon>
        <taxon>Dacrymycetaceae</taxon>
        <taxon>Calocera</taxon>
    </lineage>
</organism>
<dbReference type="Proteomes" id="UP000076842">
    <property type="component" value="Unassembled WGS sequence"/>
</dbReference>
<dbReference type="STRING" id="1353952.A0A165DM18"/>
<dbReference type="Pfam" id="PF23798">
    <property type="entry name" value="Beta-prop_SPT8"/>
    <property type="match status" value="2"/>
</dbReference>
<dbReference type="PROSITE" id="PS50082">
    <property type="entry name" value="WD_REPEATS_2"/>
    <property type="match status" value="1"/>
</dbReference>
<accession>A0A165DM18</accession>
<name>A0A165DM18_9BASI</name>
<dbReference type="SUPFAM" id="SSF50978">
    <property type="entry name" value="WD40 repeat-like"/>
    <property type="match status" value="1"/>
</dbReference>